<sequence>MQLRQATFVLPKTGQRLRGLVNLRSSHIVTSNDDEERQGLLSGEVSANRQDVILRISGRVSDVWRWTRDFVTSEPGIGVLKCSLAYLLGSLATFIPAVAAFLGRQDGKHVVATVTVYFHPARSQGSMYKALICALLAFLYAAFISLTSMCVSMFFQDTLDMRAVGHAVVLIVFCGGGLGFIGWTKQRFGDPLVNVACSLASLALITVLTKEGAVQSGDLSFTKVVQVLKMVIMGVTAAMAVSFLIFPISARKKLRSNLAIVTETLAIMLALITDSFLSGSEEELQTAEFLNAAERHKKAYAQLDKLVREAKLEHFVVGTEKEYRLEKNLVRWVQDITHNMGGLRSAASLQFQLLKQAKLVDPVSCRDKRDAPNGTDHVPSPSPYSLHGHSALLESIDEMPEQHLGGEEEAVAEDDHRLGGDHFDPNPARGSSVEHTLHPEDLFALFISHLGPSMRSLAFTLKEIFKEIPFTPAPDYKVSVNSRFHVSLDRALELYQQSREEALKVIYRQKELLQIQTPEVEADLEEVSASCGHFSFSLLEFGEQLKDLLAILDELQLEAEERPNGRSWNWVKVWRWRTAQTQNRKRLDSGEGVTPVASTSPSGLEGRLTPTKHPRNLPAKERLSYRIWKSLGVFRREDTKFAIKVGTGAALYALPAFLETTRPFYSHWRGTCLGAICAITAWYVTDGNVFGLAILGLVMATWTSYIIVVMGKGPMGRFIMLTYNLSVLYAYSLTQKEGSDDQDEGGDSPVITDITLHRVAAVLSGCIWGIVITRLIWPISARRELKDGLSLLWLRMSLIWKRYPLSLLAKGEHFMGFMTPREKLEIERFLSRLEALQAAAHAEFELKSPFPDAAYSNILRRTRSMVNAFHAMNLEMIKNVSASEGELALLSYTAQEREHLSARISHLLSVMASSMKLEYPLVDVLPNIEHARDRLLARIFHYRKDPEASRLTTDEDYALLYAYILVTGQLSTEIVEIMEEIGRLFGVLNEDVVNSPNFRLRAARRASASLAIMQIDPATLSRTDSASTATASSKTAAPGPVTTQKSTKALISVPRLDLEPIYTELKAAIGENWAEYKESTTLFLLGHLNQNELASRVDHIICADQKTEHLHNNFICAIIGNLTRDLPDHGVASWVSANDKPSVVSKPSSGDAAEARLKTEVMQLPPRDRRRIKAIPERDPHETVPNEVEEYHLAKQIKLPSQVPASAGGLNKTNWELEIRKRYAQPLASETGEFPDAESIHARMIPICYEESVVSGAGFPCAEFMAIATETFVKEVLSVVFSRTRCNGPSGTINGMMMRKYRQQLELEELAYTRGEIVKDSATGLLPVEAKEARNRKPLGVRDLRLALEIGGGVLSHMPLIVDHIMGGYFEDELETDKQDQLDEVADTADNDTRPIQFTDEMDVEDDAELLDWEGAAAVDRAQLGSLLDECLSLAS</sequence>
<dbReference type="InterPro" id="IPR023244">
    <property type="entry name" value="Brefeldin_A-sensitivity_4"/>
</dbReference>
<evidence type="ECO:0000256" key="5">
    <source>
        <dbReference type="SAM" id="MobiDB-lite"/>
    </source>
</evidence>
<keyword evidence="2 6" id="KW-0812">Transmembrane</keyword>
<dbReference type="PANTHER" id="PTHR47804:SF1">
    <property type="entry name" value="DUF2421 DOMAIN-CONTAINING PROTEIN"/>
    <property type="match status" value="1"/>
</dbReference>
<evidence type="ECO:0000259" key="7">
    <source>
        <dbReference type="Pfam" id="PF13515"/>
    </source>
</evidence>
<keyword evidence="4 6" id="KW-0472">Membrane</keyword>
<comment type="subcellular location">
    <subcellularLocation>
        <location evidence="1">Membrane</location>
        <topology evidence="1">Multi-pass membrane protein</topology>
    </subcellularLocation>
</comment>
<feature type="region of interest" description="Disordered" evidence="5">
    <location>
        <begin position="585"/>
        <end position="616"/>
    </location>
</feature>
<dbReference type="GO" id="GO:0016020">
    <property type="term" value="C:membrane"/>
    <property type="evidence" value="ECO:0007669"/>
    <property type="project" value="UniProtKB-SubCell"/>
</dbReference>
<dbReference type="InterPro" id="IPR049453">
    <property type="entry name" value="Memb_transporter_dom"/>
</dbReference>
<keyword evidence="3 6" id="KW-1133">Transmembrane helix</keyword>
<feature type="transmembrane region" description="Helical" evidence="6">
    <location>
        <begin position="228"/>
        <end position="246"/>
    </location>
</feature>
<feature type="transmembrane region" description="Helical" evidence="6">
    <location>
        <begin position="191"/>
        <end position="208"/>
    </location>
</feature>
<evidence type="ECO:0000313" key="9">
    <source>
        <dbReference type="Proteomes" id="UP000654922"/>
    </source>
</evidence>
<dbReference type="InterPro" id="IPR052430">
    <property type="entry name" value="IVT-Associated"/>
</dbReference>
<feature type="domain" description="Integral membrane bound transporter" evidence="7">
    <location>
        <begin position="658"/>
        <end position="772"/>
    </location>
</feature>
<evidence type="ECO:0000313" key="8">
    <source>
        <dbReference type="EMBL" id="KAF7155035.1"/>
    </source>
</evidence>
<dbReference type="GO" id="GO:0070461">
    <property type="term" value="C:SAGA-type complex"/>
    <property type="evidence" value="ECO:0007669"/>
    <property type="project" value="InterPro"/>
</dbReference>
<proteinExistence type="predicted"/>
<feature type="transmembrane region" description="Helical" evidence="6">
    <location>
        <begin position="665"/>
        <end position="684"/>
    </location>
</feature>
<feature type="region of interest" description="Disordered" evidence="5">
    <location>
        <begin position="1023"/>
        <end position="1043"/>
    </location>
</feature>
<feature type="transmembrane region" description="Helical" evidence="6">
    <location>
        <begin position="258"/>
        <end position="277"/>
    </location>
</feature>
<evidence type="ECO:0000256" key="4">
    <source>
        <dbReference type="ARBA" id="ARBA00023136"/>
    </source>
</evidence>
<reference evidence="8" key="1">
    <citation type="submission" date="2020-06" db="EMBL/GenBank/DDBJ databases">
        <title>Draft genome sequences of strains closely related to Aspergillus parafelis and Aspergillus hiratsukae.</title>
        <authorList>
            <person name="Dos Santos R.A.C."/>
            <person name="Rivero-Menendez O."/>
            <person name="Steenwyk J.L."/>
            <person name="Mead M.E."/>
            <person name="Goldman G.H."/>
            <person name="Alastruey-Izquierdo A."/>
            <person name="Rokas A."/>
        </authorList>
    </citation>
    <scope>NUCLEOTIDE SEQUENCE</scope>
    <source>
        <strain evidence="8">CNM-CM5623</strain>
    </source>
</reference>
<evidence type="ECO:0000256" key="6">
    <source>
        <dbReference type="SAM" id="Phobius"/>
    </source>
</evidence>
<evidence type="ECO:0000256" key="3">
    <source>
        <dbReference type="ARBA" id="ARBA00022989"/>
    </source>
</evidence>
<dbReference type="InterPro" id="IPR024738">
    <property type="entry name" value="Hfi1/Tada1"/>
</dbReference>
<dbReference type="Pfam" id="PF13515">
    <property type="entry name" value="FUSC_2"/>
    <property type="match status" value="1"/>
</dbReference>
<accession>A0A8H6UJ90</accession>
<dbReference type="PANTHER" id="PTHR47804">
    <property type="entry name" value="60S RIBOSOMAL PROTEIN L19"/>
    <property type="match status" value="1"/>
</dbReference>
<evidence type="ECO:0000256" key="2">
    <source>
        <dbReference type="ARBA" id="ARBA00022692"/>
    </source>
</evidence>
<dbReference type="OrthoDB" id="68611at2759"/>
<name>A0A8H6UJ90_9EURO</name>
<organism evidence="8 9">
    <name type="scientific">Aspergillus felis</name>
    <dbReference type="NCBI Taxonomy" id="1287682"/>
    <lineage>
        <taxon>Eukaryota</taxon>
        <taxon>Fungi</taxon>
        <taxon>Dikarya</taxon>
        <taxon>Ascomycota</taxon>
        <taxon>Pezizomycotina</taxon>
        <taxon>Eurotiomycetes</taxon>
        <taxon>Eurotiomycetidae</taxon>
        <taxon>Eurotiales</taxon>
        <taxon>Aspergillaceae</taxon>
        <taxon>Aspergillus</taxon>
        <taxon>Aspergillus subgen. Fumigati</taxon>
    </lineage>
</organism>
<feature type="transmembrane region" description="Helical" evidence="6">
    <location>
        <begin position="84"/>
        <end position="102"/>
    </location>
</feature>
<feature type="transmembrane region" description="Helical" evidence="6">
    <location>
        <begin position="130"/>
        <end position="155"/>
    </location>
</feature>
<gene>
    <name evidence="8" type="ORF">CNMCM5623_005243</name>
</gene>
<dbReference type="EMBL" id="JACBAE010001404">
    <property type="protein sequence ID" value="KAF7155035.1"/>
    <property type="molecule type" value="Genomic_DNA"/>
</dbReference>
<feature type="compositionally biased region" description="Low complexity" evidence="5">
    <location>
        <begin position="1023"/>
        <end position="1037"/>
    </location>
</feature>
<feature type="transmembrane region" description="Helical" evidence="6">
    <location>
        <begin position="167"/>
        <end position="184"/>
    </location>
</feature>
<feature type="transmembrane region" description="Helical" evidence="6">
    <location>
        <begin position="690"/>
        <end position="711"/>
    </location>
</feature>
<comment type="caution">
    <text evidence="8">The sequence shown here is derived from an EMBL/GenBank/DDBJ whole genome shotgun (WGS) entry which is preliminary data.</text>
</comment>
<dbReference type="PRINTS" id="PR02047">
    <property type="entry name" value="BREFELDNASP4"/>
</dbReference>
<protein>
    <recommendedName>
        <fullName evidence="7">Integral membrane bound transporter domain-containing protein</fullName>
    </recommendedName>
</protein>
<evidence type="ECO:0000256" key="1">
    <source>
        <dbReference type="ARBA" id="ARBA00004141"/>
    </source>
</evidence>
<dbReference type="Proteomes" id="UP000654922">
    <property type="component" value="Unassembled WGS sequence"/>
</dbReference>
<dbReference type="Pfam" id="PF12767">
    <property type="entry name" value="SAGA-Tad1"/>
    <property type="match status" value="1"/>
</dbReference>